<name>A0A101LZH9_PICGL</name>
<geneLocation type="mitochondrion" evidence="1"/>
<protein>
    <submittedName>
        <fullName evidence="1">Uncharacterized protein</fullName>
    </submittedName>
</protein>
<accession>A0A101LZH9</accession>
<keyword evidence="1" id="KW-0496">Mitochondrion</keyword>
<proteinExistence type="predicted"/>
<evidence type="ECO:0000313" key="1">
    <source>
        <dbReference type="EMBL" id="KUM48205.1"/>
    </source>
</evidence>
<dbReference type="EMBL" id="LKAM01000006">
    <property type="protein sequence ID" value="KUM48205.1"/>
    <property type="molecule type" value="Genomic_DNA"/>
</dbReference>
<reference evidence="1" key="1">
    <citation type="journal article" date="2015" name="Genome Biol. Evol.">
        <title>Organellar Genomes of White Spruce (Picea glauca): Assembly and Annotation.</title>
        <authorList>
            <person name="Jackman S.D."/>
            <person name="Warren R.L."/>
            <person name="Gibb E.A."/>
            <person name="Vandervalk B.P."/>
            <person name="Mohamadi H."/>
            <person name="Chu J."/>
            <person name="Raymond A."/>
            <person name="Pleasance S."/>
            <person name="Coope R."/>
            <person name="Wildung M.R."/>
            <person name="Ritland C.E."/>
            <person name="Bousquet J."/>
            <person name="Jones S.J."/>
            <person name="Bohlmann J."/>
            <person name="Birol I."/>
        </authorList>
    </citation>
    <scope>NUCLEOTIDE SEQUENCE [LARGE SCALE GENOMIC DNA]</scope>
    <source>
        <tissue evidence="1">Flushing bud</tissue>
    </source>
</reference>
<organism evidence="1">
    <name type="scientific">Picea glauca</name>
    <name type="common">White spruce</name>
    <name type="synonym">Pinus glauca</name>
    <dbReference type="NCBI Taxonomy" id="3330"/>
    <lineage>
        <taxon>Eukaryota</taxon>
        <taxon>Viridiplantae</taxon>
        <taxon>Streptophyta</taxon>
        <taxon>Embryophyta</taxon>
        <taxon>Tracheophyta</taxon>
        <taxon>Spermatophyta</taxon>
        <taxon>Pinopsida</taxon>
        <taxon>Pinidae</taxon>
        <taxon>Conifers I</taxon>
        <taxon>Pinales</taxon>
        <taxon>Pinaceae</taxon>
        <taxon>Picea</taxon>
    </lineage>
</organism>
<comment type="caution">
    <text evidence="1">The sequence shown here is derived from an EMBL/GenBank/DDBJ whole genome shotgun (WGS) entry which is preliminary data.</text>
</comment>
<dbReference type="AlphaFoldDB" id="A0A101LZH9"/>
<sequence length="61" mass="6911">MKRRIYGKSKLMLAAGYRERHAHLQDIHSAALPEYVGFHLSKDYHGCQTSNSDEENLHAAG</sequence>
<gene>
    <name evidence="1" type="ORF">ABT39_MTgene5202</name>
</gene>